<feature type="transmembrane region" description="Helical" evidence="1">
    <location>
        <begin position="165"/>
        <end position="182"/>
    </location>
</feature>
<keyword evidence="1 2" id="KW-0812">Transmembrane</keyword>
<organism evidence="2 3">
    <name type="scientific">Tetrahymena thermophila (strain SB210)</name>
    <dbReference type="NCBI Taxonomy" id="312017"/>
    <lineage>
        <taxon>Eukaryota</taxon>
        <taxon>Sar</taxon>
        <taxon>Alveolata</taxon>
        <taxon>Ciliophora</taxon>
        <taxon>Intramacronucleata</taxon>
        <taxon>Oligohymenophorea</taxon>
        <taxon>Hymenostomatida</taxon>
        <taxon>Tetrahymenina</taxon>
        <taxon>Tetrahymenidae</taxon>
        <taxon>Tetrahymena</taxon>
    </lineage>
</organism>
<keyword evidence="1" id="KW-1133">Transmembrane helix</keyword>
<evidence type="ECO:0000313" key="2">
    <source>
        <dbReference type="EMBL" id="EWS73739.1"/>
    </source>
</evidence>
<protein>
    <submittedName>
        <fullName evidence="2">Transmembrane protein, putative</fullName>
    </submittedName>
</protein>
<evidence type="ECO:0000256" key="1">
    <source>
        <dbReference type="SAM" id="Phobius"/>
    </source>
</evidence>
<dbReference type="AlphaFoldDB" id="W7XIZ4"/>
<name>W7XIZ4_TETTS</name>
<evidence type="ECO:0000313" key="3">
    <source>
        <dbReference type="Proteomes" id="UP000009168"/>
    </source>
</evidence>
<keyword evidence="3" id="KW-1185">Reference proteome</keyword>
<dbReference type="RefSeq" id="XP_012653703.1">
    <property type="nucleotide sequence ID" value="XM_012798249.1"/>
</dbReference>
<dbReference type="KEGG" id="tet:TTHERM_000285379"/>
<feature type="transmembrane region" description="Helical" evidence="1">
    <location>
        <begin position="116"/>
        <end position="135"/>
    </location>
</feature>
<accession>W7XIZ4</accession>
<keyword evidence="1" id="KW-0472">Membrane</keyword>
<reference evidence="3" key="1">
    <citation type="journal article" date="2006" name="PLoS Biol.">
        <title>Macronuclear genome sequence of the ciliate Tetrahymena thermophila, a model eukaryote.</title>
        <authorList>
            <person name="Eisen J.A."/>
            <person name="Coyne R.S."/>
            <person name="Wu M."/>
            <person name="Wu D."/>
            <person name="Thiagarajan M."/>
            <person name="Wortman J.R."/>
            <person name="Badger J.H."/>
            <person name="Ren Q."/>
            <person name="Amedeo P."/>
            <person name="Jones K.M."/>
            <person name="Tallon L.J."/>
            <person name="Delcher A.L."/>
            <person name="Salzberg S.L."/>
            <person name="Silva J.C."/>
            <person name="Haas B.J."/>
            <person name="Majoros W.H."/>
            <person name="Farzad M."/>
            <person name="Carlton J.M."/>
            <person name="Smith R.K. Jr."/>
            <person name="Garg J."/>
            <person name="Pearlman R.E."/>
            <person name="Karrer K.M."/>
            <person name="Sun L."/>
            <person name="Manning G."/>
            <person name="Elde N.C."/>
            <person name="Turkewitz A.P."/>
            <person name="Asai D.J."/>
            <person name="Wilkes D.E."/>
            <person name="Wang Y."/>
            <person name="Cai H."/>
            <person name="Collins K."/>
            <person name="Stewart B.A."/>
            <person name="Lee S.R."/>
            <person name="Wilamowska K."/>
            <person name="Weinberg Z."/>
            <person name="Ruzzo W.L."/>
            <person name="Wloga D."/>
            <person name="Gaertig J."/>
            <person name="Frankel J."/>
            <person name="Tsao C.-C."/>
            <person name="Gorovsky M.A."/>
            <person name="Keeling P.J."/>
            <person name="Waller R.F."/>
            <person name="Patron N.J."/>
            <person name="Cherry J.M."/>
            <person name="Stover N.A."/>
            <person name="Krieger C.J."/>
            <person name="del Toro C."/>
            <person name="Ryder H.F."/>
            <person name="Williamson S.C."/>
            <person name="Barbeau R.A."/>
            <person name="Hamilton E.P."/>
            <person name="Orias E."/>
        </authorList>
    </citation>
    <scope>NUCLEOTIDE SEQUENCE [LARGE SCALE GENOMIC DNA]</scope>
    <source>
        <strain evidence="3">SB210</strain>
    </source>
</reference>
<sequence length="217" mass="26311">MILIEALLNQLLLINEQKIIIFIINKQFQLQIIYCKGSYIKAPRFQFRYLTYRLRKNQKNLFFKKNNMQQDYTAYIISNLKLSKNSKIKLFQAYLALFIMLLKYIHFAFCKLNRQFTLLLLQIIFMTFICFYQNILKKLSNFFAQLNILIAHQQNQYLYLKNNNIYLIINLLLQILTNLNNVSKQNKKCRKQLNGKYIHKQFTIKFTQFNYSFILYG</sequence>
<dbReference type="GeneID" id="24438203"/>
<dbReference type="Proteomes" id="UP000009168">
    <property type="component" value="Unassembled WGS sequence"/>
</dbReference>
<feature type="transmembrane region" description="Helical" evidence="1">
    <location>
        <begin position="91"/>
        <end position="109"/>
    </location>
</feature>
<proteinExistence type="predicted"/>
<dbReference type="InParanoid" id="W7XIZ4"/>
<dbReference type="EMBL" id="GG662651">
    <property type="protein sequence ID" value="EWS73739.1"/>
    <property type="molecule type" value="Genomic_DNA"/>
</dbReference>
<gene>
    <name evidence="2" type="ORF">TTHERM_000285379</name>
</gene>